<dbReference type="STRING" id="3641.A0A061GUD8"/>
<sequence length="113" mass="12431">MIFLQSKLFFMLLIGMASLSGWSWEIGKICCCTCYGCDTHQCSNCCWAEAISLCDFLCGSFLLKANRCVSHIVPFLSIAVGRLAKHASALIMAGKSLIPDLSFRKEAMTQHVS</sequence>
<dbReference type="HOGENOM" id="CLU_2138086_0_0_1"/>
<keyword evidence="3" id="KW-1185">Reference proteome</keyword>
<evidence type="ECO:0000313" key="2">
    <source>
        <dbReference type="EMBL" id="EOY33106.1"/>
    </source>
</evidence>
<keyword evidence="1" id="KW-0732">Signal</keyword>
<evidence type="ECO:0000313" key="3">
    <source>
        <dbReference type="Proteomes" id="UP000026915"/>
    </source>
</evidence>
<feature type="signal peptide" evidence="1">
    <location>
        <begin position="1"/>
        <end position="23"/>
    </location>
</feature>
<dbReference type="InParanoid" id="A0A061GUD8"/>
<dbReference type="AlphaFoldDB" id="A0A061GUD8"/>
<proteinExistence type="predicted"/>
<evidence type="ECO:0000256" key="1">
    <source>
        <dbReference type="SAM" id="SignalP"/>
    </source>
</evidence>
<dbReference type="Proteomes" id="UP000026915">
    <property type="component" value="Chromosome 9"/>
</dbReference>
<dbReference type="Gramene" id="EOY33106">
    <property type="protein sequence ID" value="EOY33106"/>
    <property type="gene ID" value="TCM_041095"/>
</dbReference>
<accession>A0A061GUD8</accession>
<reference evidence="2 3" key="1">
    <citation type="journal article" date="2013" name="Genome Biol.">
        <title>The genome sequence of the most widely cultivated cacao type and its use to identify candidate genes regulating pod color.</title>
        <authorList>
            <person name="Motamayor J.C."/>
            <person name="Mockaitis K."/>
            <person name="Schmutz J."/>
            <person name="Haiminen N."/>
            <person name="Iii D.L."/>
            <person name="Cornejo O."/>
            <person name="Findley S.D."/>
            <person name="Zheng P."/>
            <person name="Utro F."/>
            <person name="Royaert S."/>
            <person name="Saski C."/>
            <person name="Jenkins J."/>
            <person name="Podicheti R."/>
            <person name="Zhao M."/>
            <person name="Scheffler B.E."/>
            <person name="Stack J.C."/>
            <person name="Feltus F.A."/>
            <person name="Mustiga G.M."/>
            <person name="Amores F."/>
            <person name="Phillips W."/>
            <person name="Marelli J.P."/>
            <person name="May G.D."/>
            <person name="Shapiro H."/>
            <person name="Ma J."/>
            <person name="Bustamante C.D."/>
            <person name="Schnell R.J."/>
            <person name="Main D."/>
            <person name="Gilbert D."/>
            <person name="Parida L."/>
            <person name="Kuhn D.N."/>
        </authorList>
    </citation>
    <scope>NUCLEOTIDE SEQUENCE [LARGE SCALE GENOMIC DNA]</scope>
    <source>
        <strain evidence="3">cv. Matina 1-6</strain>
    </source>
</reference>
<organism evidence="2 3">
    <name type="scientific">Theobroma cacao</name>
    <name type="common">Cacao</name>
    <name type="synonym">Cocoa</name>
    <dbReference type="NCBI Taxonomy" id="3641"/>
    <lineage>
        <taxon>Eukaryota</taxon>
        <taxon>Viridiplantae</taxon>
        <taxon>Streptophyta</taxon>
        <taxon>Embryophyta</taxon>
        <taxon>Tracheophyta</taxon>
        <taxon>Spermatophyta</taxon>
        <taxon>Magnoliopsida</taxon>
        <taxon>eudicotyledons</taxon>
        <taxon>Gunneridae</taxon>
        <taxon>Pentapetalae</taxon>
        <taxon>rosids</taxon>
        <taxon>malvids</taxon>
        <taxon>Malvales</taxon>
        <taxon>Malvaceae</taxon>
        <taxon>Byttnerioideae</taxon>
        <taxon>Theobroma</taxon>
    </lineage>
</organism>
<gene>
    <name evidence="2" type="ORF">TCM_041095</name>
</gene>
<protein>
    <submittedName>
        <fullName evidence="2">Uncharacterized protein</fullName>
    </submittedName>
</protein>
<name>A0A061GUD8_THECC</name>
<feature type="chain" id="PRO_5001603179" evidence="1">
    <location>
        <begin position="24"/>
        <end position="113"/>
    </location>
</feature>
<dbReference type="EMBL" id="CM001887">
    <property type="protein sequence ID" value="EOY33106.1"/>
    <property type="molecule type" value="Genomic_DNA"/>
</dbReference>